<keyword evidence="13" id="KW-0539">Nucleus</keyword>
<dbReference type="Pfam" id="PF10447">
    <property type="entry name" value="EXOSC1"/>
    <property type="match status" value="1"/>
</dbReference>
<comment type="domain">
    <text evidence="17">The DHHC domain is required for palmitoyltransferase activity.</text>
</comment>
<dbReference type="CDD" id="cd05791">
    <property type="entry name" value="S1_CSL4"/>
    <property type="match status" value="1"/>
</dbReference>
<evidence type="ECO:0000256" key="10">
    <source>
        <dbReference type="ARBA" id="ARBA00022884"/>
    </source>
</evidence>
<dbReference type="InterPro" id="IPR025721">
    <property type="entry name" value="Exosome_cplx_N_dom"/>
</dbReference>
<protein>
    <recommendedName>
        <fullName evidence="17">Palmitoyltransferase</fullName>
        <ecNumber evidence="17">2.3.1.225</ecNumber>
    </recommendedName>
</protein>
<evidence type="ECO:0000256" key="7">
    <source>
        <dbReference type="ARBA" id="ARBA00022679"/>
    </source>
</evidence>
<dbReference type="InterPro" id="IPR003029">
    <property type="entry name" value="S1_domain"/>
</dbReference>
<evidence type="ECO:0000256" key="5">
    <source>
        <dbReference type="ARBA" id="ARBA00022552"/>
    </source>
</evidence>
<dbReference type="Pfam" id="PF14382">
    <property type="entry name" value="ECR1_N"/>
    <property type="match status" value="1"/>
</dbReference>
<dbReference type="InterPro" id="IPR012340">
    <property type="entry name" value="NA-bd_OB-fold"/>
</dbReference>
<dbReference type="GO" id="GO:0019706">
    <property type="term" value="F:protein-cysteine S-palmitoyltransferase activity"/>
    <property type="evidence" value="ECO:0007669"/>
    <property type="project" value="UniProtKB-EC"/>
</dbReference>
<keyword evidence="6" id="KW-0597">Phosphoprotein</keyword>
<evidence type="ECO:0000256" key="3">
    <source>
        <dbReference type="ARBA" id="ARBA00004604"/>
    </source>
</evidence>
<feature type="transmembrane region" description="Helical" evidence="17">
    <location>
        <begin position="444"/>
        <end position="466"/>
    </location>
</feature>
<dbReference type="Gene3D" id="2.40.50.100">
    <property type="match status" value="1"/>
</dbReference>
<evidence type="ECO:0000313" key="20">
    <source>
        <dbReference type="Proteomes" id="UP001046870"/>
    </source>
</evidence>
<dbReference type="OrthoDB" id="440760at2759"/>
<organism evidence="19 20">
    <name type="scientific">Megalops atlanticus</name>
    <name type="common">Tarpon</name>
    <name type="synonym">Clupea gigantea</name>
    <dbReference type="NCBI Taxonomy" id="7932"/>
    <lineage>
        <taxon>Eukaryota</taxon>
        <taxon>Metazoa</taxon>
        <taxon>Chordata</taxon>
        <taxon>Craniata</taxon>
        <taxon>Vertebrata</taxon>
        <taxon>Euteleostomi</taxon>
        <taxon>Actinopterygii</taxon>
        <taxon>Neopterygii</taxon>
        <taxon>Teleostei</taxon>
        <taxon>Elopiformes</taxon>
        <taxon>Megalopidae</taxon>
        <taxon>Megalops</taxon>
    </lineage>
</organism>
<keyword evidence="4" id="KW-0963">Cytoplasm</keyword>
<dbReference type="GO" id="GO:0016020">
    <property type="term" value="C:membrane"/>
    <property type="evidence" value="ECO:0007669"/>
    <property type="project" value="UniProtKB-SubCell"/>
</dbReference>
<name>A0A9D3TK40_MEGAT</name>
<dbReference type="PANTHER" id="PTHR12246">
    <property type="entry name" value="PALMITOYLTRANSFERASE ZDHHC16"/>
    <property type="match status" value="1"/>
</dbReference>
<dbReference type="GO" id="GO:0005737">
    <property type="term" value="C:cytoplasm"/>
    <property type="evidence" value="ECO:0007669"/>
    <property type="project" value="UniProtKB-SubCell"/>
</dbReference>
<dbReference type="GO" id="GO:0005730">
    <property type="term" value="C:nucleolus"/>
    <property type="evidence" value="ECO:0007669"/>
    <property type="project" value="UniProtKB-SubCell"/>
</dbReference>
<dbReference type="EMBL" id="JAFDVH010000001">
    <property type="protein sequence ID" value="KAG7492624.1"/>
    <property type="molecule type" value="Genomic_DNA"/>
</dbReference>
<dbReference type="FunFam" id="2.40.50.100:FF:000024">
    <property type="entry name" value="Exosome complex component CSL4"/>
    <property type="match status" value="1"/>
</dbReference>
<accession>A0A9D3TK40</accession>
<keyword evidence="7 17" id="KW-0808">Transferase</keyword>
<feature type="domain" description="S1 motif" evidence="18">
    <location>
        <begin position="65"/>
        <end position="146"/>
    </location>
</feature>
<comment type="catalytic activity">
    <reaction evidence="17">
        <text>L-cysteinyl-[protein] + hexadecanoyl-CoA = S-hexadecanoyl-L-cysteinyl-[protein] + CoA</text>
        <dbReference type="Rhea" id="RHEA:36683"/>
        <dbReference type="Rhea" id="RHEA-COMP:10131"/>
        <dbReference type="Rhea" id="RHEA-COMP:11032"/>
        <dbReference type="ChEBI" id="CHEBI:29950"/>
        <dbReference type="ChEBI" id="CHEBI:57287"/>
        <dbReference type="ChEBI" id="CHEBI:57379"/>
        <dbReference type="ChEBI" id="CHEBI:74151"/>
        <dbReference type="EC" id="2.3.1.225"/>
    </reaction>
</comment>
<keyword evidence="20" id="KW-1185">Reference proteome</keyword>
<evidence type="ECO:0000256" key="9">
    <source>
        <dbReference type="ARBA" id="ARBA00022835"/>
    </source>
</evidence>
<comment type="similarity">
    <text evidence="15">Belongs to the CSL4 family.</text>
</comment>
<dbReference type="SUPFAM" id="SSF110324">
    <property type="entry name" value="Ribosomal L27 protein-like"/>
    <property type="match status" value="1"/>
</dbReference>
<evidence type="ECO:0000313" key="19">
    <source>
        <dbReference type="EMBL" id="KAG7492624.1"/>
    </source>
</evidence>
<dbReference type="InterPro" id="IPR039859">
    <property type="entry name" value="PFA4/ZDH16/20/ERF2-like"/>
</dbReference>
<evidence type="ECO:0000256" key="12">
    <source>
        <dbReference type="ARBA" id="ARBA00023136"/>
    </source>
</evidence>
<dbReference type="SUPFAM" id="SSF50249">
    <property type="entry name" value="Nucleic acid-binding proteins"/>
    <property type="match status" value="1"/>
</dbReference>
<evidence type="ECO:0000256" key="1">
    <source>
        <dbReference type="ARBA" id="ARBA00004141"/>
    </source>
</evidence>
<evidence type="ECO:0000256" key="11">
    <source>
        <dbReference type="ARBA" id="ARBA00022989"/>
    </source>
</evidence>
<comment type="caution">
    <text evidence="19">The sequence shown here is derived from an EMBL/GenBank/DDBJ whole genome shotgun (WGS) entry which is preliminary data.</text>
</comment>
<dbReference type="GO" id="GO:0003723">
    <property type="term" value="F:RNA binding"/>
    <property type="evidence" value="ECO:0007669"/>
    <property type="project" value="UniProtKB-KW"/>
</dbReference>
<dbReference type="SMART" id="SM00316">
    <property type="entry name" value="S1"/>
    <property type="match status" value="1"/>
</dbReference>
<keyword evidence="8 17" id="KW-0812">Transmembrane</keyword>
<dbReference type="InterPro" id="IPR001594">
    <property type="entry name" value="Palmitoyltrfase_DHHC"/>
</dbReference>
<comment type="similarity">
    <text evidence="17">Belongs to the DHHC palmitoyltransferase family.</text>
</comment>
<keyword evidence="14 17" id="KW-0012">Acyltransferase</keyword>
<keyword evidence="9" id="KW-0271">Exosome</keyword>
<keyword evidence="11 17" id="KW-1133">Transmembrane helix</keyword>
<evidence type="ECO:0000259" key="18">
    <source>
        <dbReference type="SMART" id="SM00316"/>
    </source>
</evidence>
<dbReference type="FunFam" id="2.40.50.140:FF:000135">
    <property type="entry name" value="Exosome complex component CSL4"/>
    <property type="match status" value="1"/>
</dbReference>
<evidence type="ECO:0000256" key="2">
    <source>
        <dbReference type="ARBA" id="ARBA00004496"/>
    </source>
</evidence>
<evidence type="ECO:0000256" key="6">
    <source>
        <dbReference type="ARBA" id="ARBA00022553"/>
    </source>
</evidence>
<gene>
    <name evidence="19" type="ORF">MATL_G00016290</name>
</gene>
<dbReference type="InterPro" id="IPR019495">
    <property type="entry name" value="EXOSC1_C"/>
</dbReference>
<evidence type="ECO:0000256" key="4">
    <source>
        <dbReference type="ARBA" id="ARBA00022490"/>
    </source>
</evidence>
<evidence type="ECO:0000256" key="16">
    <source>
        <dbReference type="ARBA" id="ARBA00063615"/>
    </source>
</evidence>
<feature type="transmembrane region" description="Helical" evidence="17">
    <location>
        <begin position="306"/>
        <end position="326"/>
    </location>
</feature>
<evidence type="ECO:0000256" key="17">
    <source>
        <dbReference type="RuleBase" id="RU079119"/>
    </source>
</evidence>
<evidence type="ECO:0000256" key="14">
    <source>
        <dbReference type="ARBA" id="ARBA00023315"/>
    </source>
</evidence>
<dbReference type="PROSITE" id="PS50216">
    <property type="entry name" value="DHHC"/>
    <property type="match status" value="1"/>
</dbReference>
<dbReference type="GO" id="GO:0000178">
    <property type="term" value="C:exosome (RNase complex)"/>
    <property type="evidence" value="ECO:0007669"/>
    <property type="project" value="UniProtKB-KW"/>
</dbReference>
<dbReference type="AlphaFoldDB" id="A0A9D3TK40"/>
<dbReference type="Proteomes" id="UP001046870">
    <property type="component" value="Chromosome 1"/>
</dbReference>
<feature type="transmembrane region" description="Helical" evidence="17">
    <location>
        <begin position="269"/>
        <end position="294"/>
    </location>
</feature>
<dbReference type="Pfam" id="PF01529">
    <property type="entry name" value="DHHC"/>
    <property type="match status" value="1"/>
</dbReference>
<comment type="subunit">
    <text evidence="16">Component of the RNA exosome core complex (Exo-9), composed of EXOSC1, EXOSC2, EXOSC3, EXOSC4, EXOSC5, EXOSC6, EXOSC7, EXOSC8 and EXOSC9; within the complex interacts with EXOSC6. The catalytically inactive RNA exosome core complex (Exo-9) associates with the catalytic subunit EXOSC10/RRP6. Exo-9 may associate with DIS3 to form the nucleolar exosome complex, or DIS3L to form the cytoplasmic exosome complex. Exo-9 is formed by a hexameric base ring consisting of the heterodimers EXOSC4-EXOSC9, EXOSC5-EXOSC8 and EXOSC6-EXOSC7, and a cap ring consisting of EXOSC1, EXOSC2 and EXOSC3. The RNA exosome complex associates with cofactors C1D/RRP47, MPHOSPH6/MPP6 and MTREX/MTR4. Interacts with DDX60.</text>
</comment>
<dbReference type="EC" id="2.3.1.225" evidence="17"/>
<keyword evidence="12 17" id="KW-0472">Membrane</keyword>
<comment type="subcellular location">
    <subcellularLocation>
        <location evidence="2">Cytoplasm</location>
    </subcellularLocation>
    <subcellularLocation>
        <location evidence="1">Membrane</location>
        <topology evidence="1">Multi-pass membrane protein</topology>
    </subcellularLocation>
    <subcellularLocation>
        <location evidence="3">Nucleus</location>
        <location evidence="3">Nucleolus</location>
    </subcellularLocation>
</comment>
<dbReference type="GO" id="GO:0006364">
    <property type="term" value="P:rRNA processing"/>
    <property type="evidence" value="ECO:0007669"/>
    <property type="project" value="UniProtKB-KW"/>
</dbReference>
<evidence type="ECO:0000256" key="13">
    <source>
        <dbReference type="ARBA" id="ARBA00023242"/>
    </source>
</evidence>
<dbReference type="Gene3D" id="2.40.50.140">
    <property type="entry name" value="Nucleic acid-binding proteins"/>
    <property type="match status" value="1"/>
</dbReference>
<keyword evidence="5" id="KW-0698">rRNA processing</keyword>
<feature type="transmembrane region" description="Helical" evidence="17">
    <location>
        <begin position="391"/>
        <end position="408"/>
    </location>
</feature>
<sequence>MSPMKLCVPGERLCSTEDCIPGTGTYLRHGYIFASLAGYVLRKNEGEELPVISVVRETEAQLLPDVGAIVTCKVTSINPRFAKVHILYVGSTPLKDRFRGTIRKEDVRATEKDKVETYKSFRPGDIVLAKVISLGDVQSNYLLTTAENELGVVVAHSEAGVQMVPISWCEMQCPRTHAKEFRKVARAHRCQGGMRSWSWFLLRAMRLLLRWLRLCTWRGRSKPSKKLGELWSYSRLLLRSLYFNSLTNSDVVLDSLFEPVYWLVDNLTRWFGVVFVCLVILLTSSIVIIVYSCLLPMVISTYPMPWVVWHLCYGHWNLVMVVFHYYKATTTPPGYPPQTKCDTPSVSICKKCIVPKPARTHHCSICNRCILKMDHHCPWLNNCVGHFNHRYFFSFCLFMTLGCVYCSISSRDMFIDAYTAIESYYQTPPPPFTFKDKMFHKSVIYLWVLTSSVAIALGGLTLWHAVLITRGETSIERHINRKEAQRLQARGKVFRNTHNFGRINNWKVLFGVEKRSHWLTRVLLPSGHAPYGDGLTWDWSPHRRDMVAI</sequence>
<reference evidence="19" key="1">
    <citation type="submission" date="2021-01" db="EMBL/GenBank/DDBJ databases">
        <authorList>
            <person name="Zahm M."/>
            <person name="Roques C."/>
            <person name="Cabau C."/>
            <person name="Klopp C."/>
            <person name="Donnadieu C."/>
            <person name="Jouanno E."/>
            <person name="Lampietro C."/>
            <person name="Louis A."/>
            <person name="Herpin A."/>
            <person name="Echchiki A."/>
            <person name="Berthelot C."/>
            <person name="Parey E."/>
            <person name="Roest-Crollius H."/>
            <person name="Braasch I."/>
            <person name="Postlethwait J."/>
            <person name="Bobe J."/>
            <person name="Montfort J."/>
            <person name="Bouchez O."/>
            <person name="Begum T."/>
            <person name="Mejri S."/>
            <person name="Adams A."/>
            <person name="Chen W.-J."/>
            <person name="Guiguen Y."/>
        </authorList>
    </citation>
    <scope>NUCLEOTIDE SEQUENCE</scope>
    <source>
        <strain evidence="19">YG-15Mar2019-1</strain>
        <tissue evidence="19">Brain</tissue>
    </source>
</reference>
<keyword evidence="10" id="KW-0694">RNA-binding</keyword>
<proteinExistence type="inferred from homology"/>
<evidence type="ECO:0000256" key="8">
    <source>
        <dbReference type="ARBA" id="ARBA00022692"/>
    </source>
</evidence>
<evidence type="ECO:0000256" key="15">
    <source>
        <dbReference type="ARBA" id="ARBA00061155"/>
    </source>
</evidence>